<sequence>MKLRQQYASFFIYHAAALIHWPHLPTSSLLLSVAKLDGYSVFIDWLPSIKGLLDESLQSVQQPYMRNITKGE</sequence>
<protein>
    <recommendedName>
        <fullName evidence="3">DUF255 domain-containing protein</fullName>
    </recommendedName>
</protein>
<evidence type="ECO:0000313" key="2">
    <source>
        <dbReference type="Proteomes" id="UP001596233"/>
    </source>
</evidence>
<name>A0ABW1V3S0_9BACL</name>
<keyword evidence="2" id="KW-1185">Reference proteome</keyword>
<reference evidence="2" key="1">
    <citation type="journal article" date="2019" name="Int. J. Syst. Evol. Microbiol.">
        <title>The Global Catalogue of Microorganisms (GCM) 10K type strain sequencing project: providing services to taxonomists for standard genome sequencing and annotation.</title>
        <authorList>
            <consortium name="The Broad Institute Genomics Platform"/>
            <consortium name="The Broad Institute Genome Sequencing Center for Infectious Disease"/>
            <person name="Wu L."/>
            <person name="Ma J."/>
        </authorList>
    </citation>
    <scope>NUCLEOTIDE SEQUENCE [LARGE SCALE GENOMIC DNA]</scope>
    <source>
        <strain evidence="2">PCU 280</strain>
    </source>
</reference>
<organism evidence="1 2">
    <name type="scientific">Paenibacillus septentrionalis</name>
    <dbReference type="NCBI Taxonomy" id="429342"/>
    <lineage>
        <taxon>Bacteria</taxon>
        <taxon>Bacillati</taxon>
        <taxon>Bacillota</taxon>
        <taxon>Bacilli</taxon>
        <taxon>Bacillales</taxon>
        <taxon>Paenibacillaceae</taxon>
        <taxon>Paenibacillus</taxon>
    </lineage>
</organism>
<accession>A0ABW1V3S0</accession>
<comment type="caution">
    <text evidence="1">The sequence shown here is derived from an EMBL/GenBank/DDBJ whole genome shotgun (WGS) entry which is preliminary data.</text>
</comment>
<evidence type="ECO:0000313" key="1">
    <source>
        <dbReference type="EMBL" id="MFC6333225.1"/>
    </source>
</evidence>
<dbReference type="EMBL" id="JBHSTE010000003">
    <property type="protein sequence ID" value="MFC6333225.1"/>
    <property type="molecule type" value="Genomic_DNA"/>
</dbReference>
<dbReference type="RefSeq" id="WP_379234459.1">
    <property type="nucleotide sequence ID" value="NZ_JBHSTE010000003.1"/>
</dbReference>
<gene>
    <name evidence="1" type="ORF">ACFP56_11370</name>
</gene>
<dbReference type="Proteomes" id="UP001596233">
    <property type="component" value="Unassembled WGS sequence"/>
</dbReference>
<proteinExistence type="predicted"/>
<evidence type="ECO:0008006" key="3">
    <source>
        <dbReference type="Google" id="ProtNLM"/>
    </source>
</evidence>